<feature type="domain" description="TonB C-terminal" evidence="2">
    <location>
        <begin position="54"/>
        <end position="150"/>
    </location>
</feature>
<evidence type="ECO:0000259" key="2">
    <source>
        <dbReference type="PROSITE" id="PS52015"/>
    </source>
</evidence>
<dbReference type="PROSITE" id="PS52015">
    <property type="entry name" value="TONB_CTD"/>
    <property type="match status" value="1"/>
</dbReference>
<accession>A0ABW2ZHH7</accession>
<dbReference type="RefSeq" id="WP_377142870.1">
    <property type="nucleotide sequence ID" value="NZ_JBHTIA010000008.1"/>
</dbReference>
<dbReference type="PANTHER" id="PTHR33446:SF2">
    <property type="entry name" value="PROTEIN TONB"/>
    <property type="match status" value="1"/>
</dbReference>
<dbReference type="InterPro" id="IPR037682">
    <property type="entry name" value="TonB_C"/>
</dbReference>
<dbReference type="InterPro" id="IPR051045">
    <property type="entry name" value="TonB-dependent_transducer"/>
</dbReference>
<sequence>MKLPLLTIVLVSITGFALAQEVPDIPEPKKDSATVALEATNSAVFVEQSPAFPGGEMKFYSYVGNHVIQPELVKLFGFTGRIVVGFTIAKDGSVTEVKSFSNSGLDYEEELVAAIEKSPRWKNGIQNGIPVAVKYTVPFKFDFPRQQISMQELKKSSYKFSFHIKGKQYSLNEAEAVLGKEFSANSIDYSKSFAEQSEENKKGKMYLIQIKD</sequence>
<name>A0ABW2ZHH7_9SPHI</name>
<dbReference type="Proteomes" id="UP001597073">
    <property type="component" value="Unassembled WGS sequence"/>
</dbReference>
<dbReference type="PANTHER" id="PTHR33446">
    <property type="entry name" value="PROTEIN TONB-RELATED"/>
    <property type="match status" value="1"/>
</dbReference>
<comment type="caution">
    <text evidence="3">The sequence shown here is derived from an EMBL/GenBank/DDBJ whole genome shotgun (WGS) entry which is preliminary data.</text>
</comment>
<dbReference type="Pfam" id="PF03544">
    <property type="entry name" value="TonB_C"/>
    <property type="match status" value="1"/>
</dbReference>
<dbReference type="Gene3D" id="3.30.1150.10">
    <property type="match status" value="1"/>
</dbReference>
<evidence type="ECO:0000313" key="4">
    <source>
        <dbReference type="Proteomes" id="UP001597073"/>
    </source>
</evidence>
<feature type="chain" id="PRO_5047147564" evidence="1">
    <location>
        <begin position="20"/>
        <end position="212"/>
    </location>
</feature>
<evidence type="ECO:0000256" key="1">
    <source>
        <dbReference type="SAM" id="SignalP"/>
    </source>
</evidence>
<reference evidence="4" key="1">
    <citation type="journal article" date="2019" name="Int. J. Syst. Evol. Microbiol.">
        <title>The Global Catalogue of Microorganisms (GCM) 10K type strain sequencing project: providing services to taxonomists for standard genome sequencing and annotation.</title>
        <authorList>
            <consortium name="The Broad Institute Genomics Platform"/>
            <consortium name="The Broad Institute Genome Sequencing Center for Infectious Disease"/>
            <person name="Wu L."/>
            <person name="Ma J."/>
        </authorList>
    </citation>
    <scope>NUCLEOTIDE SEQUENCE [LARGE SCALE GENOMIC DNA]</scope>
    <source>
        <strain evidence="4">CCUG 60742</strain>
    </source>
</reference>
<evidence type="ECO:0000313" key="3">
    <source>
        <dbReference type="EMBL" id="MFD0765651.1"/>
    </source>
</evidence>
<keyword evidence="4" id="KW-1185">Reference proteome</keyword>
<dbReference type="SUPFAM" id="SSF74653">
    <property type="entry name" value="TolA/TonB C-terminal domain"/>
    <property type="match status" value="1"/>
</dbReference>
<feature type="signal peptide" evidence="1">
    <location>
        <begin position="1"/>
        <end position="19"/>
    </location>
</feature>
<protein>
    <submittedName>
        <fullName evidence="3">Energy transducer TonB</fullName>
    </submittedName>
</protein>
<dbReference type="EMBL" id="JBHTIA010000008">
    <property type="protein sequence ID" value="MFD0765651.1"/>
    <property type="molecule type" value="Genomic_DNA"/>
</dbReference>
<organism evidence="3 4">
    <name type="scientific">Mucilaginibacter lutimaris</name>
    <dbReference type="NCBI Taxonomy" id="931629"/>
    <lineage>
        <taxon>Bacteria</taxon>
        <taxon>Pseudomonadati</taxon>
        <taxon>Bacteroidota</taxon>
        <taxon>Sphingobacteriia</taxon>
        <taxon>Sphingobacteriales</taxon>
        <taxon>Sphingobacteriaceae</taxon>
        <taxon>Mucilaginibacter</taxon>
    </lineage>
</organism>
<keyword evidence="1" id="KW-0732">Signal</keyword>
<proteinExistence type="predicted"/>
<gene>
    <name evidence="3" type="ORF">ACFQZI_12375</name>
</gene>